<accession>A0A699ZRG4</accession>
<evidence type="ECO:0000313" key="2">
    <source>
        <dbReference type="EMBL" id="GFH25273.1"/>
    </source>
</evidence>
<reference evidence="2 3" key="1">
    <citation type="submission" date="2020-02" db="EMBL/GenBank/DDBJ databases">
        <title>Draft genome sequence of Haematococcus lacustris strain NIES-144.</title>
        <authorList>
            <person name="Morimoto D."/>
            <person name="Nakagawa S."/>
            <person name="Yoshida T."/>
            <person name="Sawayama S."/>
        </authorList>
    </citation>
    <scope>NUCLEOTIDE SEQUENCE [LARGE SCALE GENOMIC DNA]</scope>
    <source>
        <strain evidence="2 3">NIES-144</strain>
    </source>
</reference>
<dbReference type="Proteomes" id="UP000485058">
    <property type="component" value="Unassembled WGS sequence"/>
</dbReference>
<dbReference type="EMBL" id="BLLF01002769">
    <property type="protein sequence ID" value="GFH25273.1"/>
    <property type="molecule type" value="Genomic_DNA"/>
</dbReference>
<protein>
    <submittedName>
        <fullName evidence="2">Uncharacterized protein</fullName>
    </submittedName>
</protein>
<proteinExistence type="predicted"/>
<keyword evidence="3" id="KW-1185">Reference proteome</keyword>
<evidence type="ECO:0000313" key="3">
    <source>
        <dbReference type="Proteomes" id="UP000485058"/>
    </source>
</evidence>
<sequence>MNSHDAATVPEDLGSDIEDRDEALQPDLTEAERNRKTSGEARAARDRDNTYHGRKSDPQGLHDQPVYTDIPVSQAAIPDLSCRN</sequence>
<name>A0A699ZRG4_HAELA</name>
<organism evidence="2 3">
    <name type="scientific">Haematococcus lacustris</name>
    <name type="common">Green alga</name>
    <name type="synonym">Haematococcus pluvialis</name>
    <dbReference type="NCBI Taxonomy" id="44745"/>
    <lineage>
        <taxon>Eukaryota</taxon>
        <taxon>Viridiplantae</taxon>
        <taxon>Chlorophyta</taxon>
        <taxon>core chlorophytes</taxon>
        <taxon>Chlorophyceae</taxon>
        <taxon>CS clade</taxon>
        <taxon>Chlamydomonadales</taxon>
        <taxon>Haematococcaceae</taxon>
        <taxon>Haematococcus</taxon>
    </lineage>
</organism>
<feature type="compositionally biased region" description="Basic and acidic residues" evidence="1">
    <location>
        <begin position="30"/>
        <end position="57"/>
    </location>
</feature>
<gene>
    <name evidence="2" type="ORF">HaLaN_23211</name>
</gene>
<evidence type="ECO:0000256" key="1">
    <source>
        <dbReference type="SAM" id="MobiDB-lite"/>
    </source>
</evidence>
<feature type="region of interest" description="Disordered" evidence="1">
    <location>
        <begin position="1"/>
        <end position="72"/>
    </location>
</feature>
<dbReference type="AlphaFoldDB" id="A0A699ZRG4"/>
<comment type="caution">
    <text evidence="2">The sequence shown here is derived from an EMBL/GenBank/DDBJ whole genome shotgun (WGS) entry which is preliminary data.</text>
</comment>
<feature type="non-terminal residue" evidence="2">
    <location>
        <position position="84"/>
    </location>
</feature>